<keyword evidence="2" id="KW-1185">Reference proteome</keyword>
<dbReference type="EMBL" id="CP054540">
    <property type="protein sequence ID" value="QSL66009.1"/>
    <property type="molecule type" value="Genomic_DNA"/>
</dbReference>
<dbReference type="InterPro" id="IPR005334">
    <property type="entry name" value="Tctex-1-like"/>
</dbReference>
<dbReference type="OrthoDB" id="10059120at2759"/>
<dbReference type="GO" id="GO:0005737">
    <property type="term" value="C:cytoplasm"/>
    <property type="evidence" value="ECO:0007669"/>
    <property type="project" value="TreeGrafter"/>
</dbReference>
<evidence type="ECO:0000313" key="1">
    <source>
        <dbReference type="EMBL" id="QSL66009.1"/>
    </source>
</evidence>
<dbReference type="Gene3D" id="3.30.1140.40">
    <property type="entry name" value="Tctex-1"/>
    <property type="match status" value="1"/>
</dbReference>
<gene>
    <name evidence="1" type="ORF">MERGE_003146</name>
</gene>
<organism evidence="1 2">
    <name type="scientific">Pneumocystis wakefieldiae</name>
    <dbReference type="NCBI Taxonomy" id="38082"/>
    <lineage>
        <taxon>Eukaryota</taxon>
        <taxon>Fungi</taxon>
        <taxon>Dikarya</taxon>
        <taxon>Ascomycota</taxon>
        <taxon>Taphrinomycotina</taxon>
        <taxon>Pneumocystomycetes</taxon>
        <taxon>Pneumocystaceae</taxon>
        <taxon>Pneumocystis</taxon>
    </lineage>
</organism>
<dbReference type="Pfam" id="PF03645">
    <property type="entry name" value="Tctex-1"/>
    <property type="match status" value="1"/>
</dbReference>
<evidence type="ECO:0000313" key="2">
    <source>
        <dbReference type="Proteomes" id="UP000663699"/>
    </source>
</evidence>
<dbReference type="Proteomes" id="UP000663699">
    <property type="component" value="Chromosome 9"/>
</dbReference>
<dbReference type="PANTHER" id="PTHR21255:SF4">
    <property type="entry name" value="DYNEIN LIGHT CHAIN TCTEX-TYPE"/>
    <property type="match status" value="1"/>
</dbReference>
<dbReference type="PANTHER" id="PTHR21255">
    <property type="entry name" value="T-COMPLEX-ASSOCIATED-TESTIS-EXPRESSED 1/ DYNEIN LIGHT CHAIN"/>
    <property type="match status" value="1"/>
</dbReference>
<reference evidence="1" key="1">
    <citation type="submission" date="2020-06" db="EMBL/GenBank/DDBJ databases">
        <title>Genomes of multiple members of Pneumocystis genus reveal paths to human pathogen Pneumocystis jirovecii.</title>
        <authorList>
            <person name="Cisse O.H."/>
            <person name="Ma L."/>
            <person name="Dekker J."/>
            <person name="Khil P."/>
            <person name="Jo J."/>
            <person name="Brenchley J."/>
            <person name="Blair R."/>
            <person name="Pahar B."/>
            <person name="Chabe M."/>
            <person name="Van Rompay K.A."/>
            <person name="Keesler R."/>
            <person name="Sukura A."/>
            <person name="Hirsch V."/>
            <person name="Kutty G."/>
            <person name="Liu Y."/>
            <person name="Peng L."/>
            <person name="Chen J."/>
            <person name="Song J."/>
            <person name="Weissenbacher-Lang C."/>
            <person name="Xu J."/>
            <person name="Upham N.S."/>
            <person name="Stajich J.E."/>
            <person name="Cuomo C.A."/>
            <person name="Cushion M.T."/>
            <person name="Kovacs J.A."/>
        </authorList>
    </citation>
    <scope>NUCLEOTIDE SEQUENCE</scope>
    <source>
        <strain evidence="1">2A</strain>
    </source>
</reference>
<dbReference type="InterPro" id="IPR038586">
    <property type="entry name" value="Tctex-1-like_sf"/>
</dbReference>
<evidence type="ECO:0008006" key="3">
    <source>
        <dbReference type="Google" id="ProtNLM"/>
    </source>
</evidence>
<dbReference type="AlphaFoldDB" id="A0A899G3H8"/>
<dbReference type="GO" id="GO:0007018">
    <property type="term" value="P:microtubule-based movement"/>
    <property type="evidence" value="ECO:0007669"/>
    <property type="project" value="TreeGrafter"/>
</dbReference>
<dbReference type="GO" id="GO:0005868">
    <property type="term" value="C:cytoplasmic dynein complex"/>
    <property type="evidence" value="ECO:0007669"/>
    <property type="project" value="TreeGrafter"/>
</dbReference>
<dbReference type="GO" id="GO:0045505">
    <property type="term" value="F:dynein intermediate chain binding"/>
    <property type="evidence" value="ECO:0007669"/>
    <property type="project" value="TreeGrafter"/>
</dbReference>
<accession>A0A899G3H8</accession>
<protein>
    <recommendedName>
        <fullName evidence="3">Topoisomerase I damage affected protein 2</fullName>
    </recommendedName>
</protein>
<name>A0A899G3H8_9ASCO</name>
<proteinExistence type="predicted"/>
<sequence length="114" mass="12769">MTSSNCPISSENLRQLCNSRLSDVLADASYKESQAQLWNTEIIHGLLEGLKALAPRYKWILSSSIIETSSNISLGIHSAQGAYWNCEKDGMLTHEWSNQYLKNLTVISIRKPSL</sequence>